<organism evidence="2 3">
    <name type="scientific">Streptomyces luteosporeus</name>
    <dbReference type="NCBI Taxonomy" id="173856"/>
    <lineage>
        <taxon>Bacteria</taxon>
        <taxon>Bacillati</taxon>
        <taxon>Actinomycetota</taxon>
        <taxon>Actinomycetes</taxon>
        <taxon>Kitasatosporales</taxon>
        <taxon>Streptomycetaceae</taxon>
        <taxon>Streptomyces</taxon>
    </lineage>
</organism>
<reference evidence="2 3" key="1">
    <citation type="journal article" date="2019" name="Int. J. Syst. Evol. Microbiol.">
        <title>The Global Catalogue of Microorganisms (GCM) 10K type strain sequencing project: providing services to taxonomists for standard genome sequencing and annotation.</title>
        <authorList>
            <consortium name="The Broad Institute Genomics Platform"/>
            <consortium name="The Broad Institute Genome Sequencing Center for Infectious Disease"/>
            <person name="Wu L."/>
            <person name="Ma J."/>
        </authorList>
    </citation>
    <scope>NUCLEOTIDE SEQUENCE [LARGE SCALE GENOMIC DNA]</scope>
    <source>
        <strain evidence="2 3">JCM 4542</strain>
    </source>
</reference>
<proteinExistence type="predicted"/>
<evidence type="ECO:0000256" key="1">
    <source>
        <dbReference type="SAM" id="MobiDB-lite"/>
    </source>
</evidence>
<sequence>MCAAYGAAGRAPLPVAQGQGDRTPSEGQAVEVKIGVQHAPREIVLESGLATEEVERTVAEALSGKAQVLTLEDDRGRKVIVPADRVAYVEIGEPTVRKVGFGAM</sequence>
<dbReference type="Pfam" id="PF11305">
    <property type="entry name" value="DUF3107"/>
    <property type="match status" value="1"/>
</dbReference>
<evidence type="ECO:0008006" key="4">
    <source>
        <dbReference type="Google" id="ProtNLM"/>
    </source>
</evidence>
<keyword evidence="3" id="KW-1185">Reference proteome</keyword>
<dbReference type="InterPro" id="IPR021456">
    <property type="entry name" value="DUF3107"/>
</dbReference>
<gene>
    <name evidence="2" type="ORF">GCM10010315_50690</name>
</gene>
<dbReference type="EMBL" id="BAAASL010000022">
    <property type="protein sequence ID" value="GAA2723399.1"/>
    <property type="molecule type" value="Genomic_DNA"/>
</dbReference>
<evidence type="ECO:0000313" key="2">
    <source>
        <dbReference type="EMBL" id="GAA2723399.1"/>
    </source>
</evidence>
<evidence type="ECO:0000313" key="3">
    <source>
        <dbReference type="Proteomes" id="UP001500886"/>
    </source>
</evidence>
<dbReference type="Proteomes" id="UP001500886">
    <property type="component" value="Unassembled WGS sequence"/>
</dbReference>
<accession>A0ABN3U2X4</accession>
<protein>
    <recommendedName>
        <fullName evidence="4">DUF3107 domain-containing protein</fullName>
    </recommendedName>
</protein>
<feature type="region of interest" description="Disordered" evidence="1">
    <location>
        <begin position="1"/>
        <end position="28"/>
    </location>
</feature>
<comment type="caution">
    <text evidence="2">The sequence shown here is derived from an EMBL/GenBank/DDBJ whole genome shotgun (WGS) entry which is preliminary data.</text>
</comment>
<name>A0ABN3U2X4_9ACTN</name>